<dbReference type="InterPro" id="IPR029063">
    <property type="entry name" value="SAM-dependent_MTases_sf"/>
</dbReference>
<evidence type="ECO:0000256" key="5">
    <source>
        <dbReference type="ARBA" id="ARBA00022691"/>
    </source>
</evidence>
<evidence type="ECO:0000256" key="3">
    <source>
        <dbReference type="ARBA" id="ARBA00022603"/>
    </source>
</evidence>
<gene>
    <name evidence="6 7" type="primary">rsmH</name>
    <name evidence="7" type="ORF">C834K_0392</name>
</gene>
<dbReference type="PIRSF" id="PIRSF004486">
    <property type="entry name" value="MraW"/>
    <property type="match status" value="1"/>
</dbReference>
<comment type="similarity">
    <text evidence="1 6">Belongs to the methyltransferase superfamily. RsmH family.</text>
</comment>
<evidence type="ECO:0000313" key="8">
    <source>
        <dbReference type="Proteomes" id="UP000258476"/>
    </source>
</evidence>
<name>A0A3B0PZP0_9CHLA</name>
<dbReference type="GO" id="GO:0070475">
    <property type="term" value="P:rRNA base methylation"/>
    <property type="evidence" value="ECO:0007669"/>
    <property type="project" value="UniProtKB-UniRule"/>
</dbReference>
<dbReference type="AlphaFoldDB" id="A0A3B0PZP0"/>
<accession>A0A3B0PZP0</accession>
<keyword evidence="3 6" id="KW-0489">Methyltransferase</keyword>
<dbReference type="KEGG" id="chla:C834K_0392"/>
<protein>
    <recommendedName>
        <fullName evidence="6">Ribosomal RNA small subunit methyltransferase H</fullName>
        <ecNumber evidence="6">2.1.1.199</ecNumber>
    </recommendedName>
    <alternativeName>
        <fullName evidence="6">16S rRNA m(4)C1402 methyltransferase</fullName>
    </alternativeName>
    <alternativeName>
        <fullName evidence="6">rRNA (cytosine-N(4)-)-methyltransferase RsmH</fullName>
    </alternativeName>
</protein>
<dbReference type="PANTHER" id="PTHR11265">
    <property type="entry name" value="S-ADENOSYL-METHYLTRANSFERASE MRAW"/>
    <property type="match status" value="1"/>
</dbReference>
<organism evidence="7 8">
    <name type="scientific">Chlamydia poikilotherma</name>
    <dbReference type="NCBI Taxonomy" id="1967783"/>
    <lineage>
        <taxon>Bacteria</taxon>
        <taxon>Pseudomonadati</taxon>
        <taxon>Chlamydiota</taxon>
        <taxon>Chlamydiia</taxon>
        <taxon>Chlamydiales</taxon>
        <taxon>Chlamydiaceae</taxon>
        <taxon>Chlamydia/Chlamydophila group</taxon>
        <taxon>Chlamydia</taxon>
    </lineage>
</organism>
<dbReference type="SUPFAM" id="SSF53335">
    <property type="entry name" value="S-adenosyl-L-methionine-dependent methyltransferases"/>
    <property type="match status" value="1"/>
</dbReference>
<evidence type="ECO:0000313" key="7">
    <source>
        <dbReference type="EMBL" id="SYX08855.1"/>
    </source>
</evidence>
<dbReference type="RefSeq" id="WP_117274170.1">
    <property type="nucleotide sequence ID" value="NZ_LS992154.1"/>
</dbReference>
<keyword evidence="6" id="KW-0963">Cytoplasm</keyword>
<evidence type="ECO:0000256" key="2">
    <source>
        <dbReference type="ARBA" id="ARBA00022552"/>
    </source>
</evidence>
<dbReference type="Gene3D" id="1.10.150.170">
    <property type="entry name" value="Putative methyltransferase TM0872, insert domain"/>
    <property type="match status" value="1"/>
</dbReference>
<dbReference type="EC" id="2.1.1.199" evidence="6"/>
<dbReference type="NCBIfam" id="TIGR00006">
    <property type="entry name" value="16S rRNA (cytosine(1402)-N(4))-methyltransferase RsmH"/>
    <property type="match status" value="1"/>
</dbReference>
<comment type="function">
    <text evidence="6">Specifically methylates the N4 position of cytidine in position 1402 (C1402) of 16S rRNA.</text>
</comment>
<dbReference type="HAMAP" id="MF_01007">
    <property type="entry name" value="16SrRNA_methyltr_H"/>
    <property type="match status" value="1"/>
</dbReference>
<feature type="binding site" evidence="6">
    <location>
        <position position="55"/>
    </location>
    <ligand>
        <name>S-adenosyl-L-methionine</name>
        <dbReference type="ChEBI" id="CHEBI:59789"/>
    </ligand>
</feature>
<sequence length="298" mass="34160">MSETPSHIPVLVNECLSWFSNRNPRSFCDVTVGAGGHAEAFLSTYPSIISYDGSDRDTSALSLAKERLEKFGDRVHLRHASFEDLAKDPREDVYDGILADLGVSSMQLDTLSRGFSFQGENHDLDMRMDTSKGITASEVLNTFREEELGKIFREYGEEPHWKNVAKAVVHFRRHKKIITVKDLKEATGKVFPSYRLRKKIHPLTLIFQALRVYVNQEDVQLKILLESAMRWLAPEGRLVIISFCSSEDRPVKWFFKEAEKSGLGKILTKKVIMPTYEETRKNPRCRSAKLRCFEKKSL</sequence>
<comment type="catalytic activity">
    <reaction evidence="6">
        <text>cytidine(1402) in 16S rRNA + S-adenosyl-L-methionine = N(4)-methylcytidine(1402) in 16S rRNA + S-adenosyl-L-homocysteine + H(+)</text>
        <dbReference type="Rhea" id="RHEA:42928"/>
        <dbReference type="Rhea" id="RHEA-COMP:10286"/>
        <dbReference type="Rhea" id="RHEA-COMP:10287"/>
        <dbReference type="ChEBI" id="CHEBI:15378"/>
        <dbReference type="ChEBI" id="CHEBI:57856"/>
        <dbReference type="ChEBI" id="CHEBI:59789"/>
        <dbReference type="ChEBI" id="CHEBI:74506"/>
        <dbReference type="ChEBI" id="CHEBI:82748"/>
        <dbReference type="EC" id="2.1.1.199"/>
    </reaction>
</comment>
<dbReference type="PANTHER" id="PTHR11265:SF0">
    <property type="entry name" value="12S RRNA N4-METHYLCYTIDINE METHYLTRANSFERASE"/>
    <property type="match status" value="1"/>
</dbReference>
<dbReference type="GO" id="GO:0005737">
    <property type="term" value="C:cytoplasm"/>
    <property type="evidence" value="ECO:0007669"/>
    <property type="project" value="UniProtKB-SubCell"/>
</dbReference>
<dbReference type="OrthoDB" id="9806637at2"/>
<feature type="binding site" evidence="6">
    <location>
        <begin position="35"/>
        <end position="37"/>
    </location>
    <ligand>
        <name>S-adenosyl-L-methionine</name>
        <dbReference type="ChEBI" id="CHEBI:59789"/>
    </ligand>
</feature>
<dbReference type="Pfam" id="PF01795">
    <property type="entry name" value="Methyltransf_5"/>
    <property type="match status" value="1"/>
</dbReference>
<dbReference type="InterPro" id="IPR002903">
    <property type="entry name" value="RsmH"/>
</dbReference>
<dbReference type="SUPFAM" id="SSF81799">
    <property type="entry name" value="Putative methyltransferase TM0872, insert domain"/>
    <property type="match status" value="1"/>
</dbReference>
<dbReference type="InterPro" id="IPR023397">
    <property type="entry name" value="SAM-dep_MeTrfase_MraW_recog"/>
</dbReference>
<keyword evidence="5 6" id="KW-0949">S-adenosyl-L-methionine</keyword>
<keyword evidence="4 6" id="KW-0808">Transferase</keyword>
<evidence type="ECO:0000256" key="6">
    <source>
        <dbReference type="HAMAP-Rule" id="MF_01007"/>
    </source>
</evidence>
<reference evidence="8" key="1">
    <citation type="submission" date="2017-11" db="EMBL/GenBank/DDBJ databases">
        <authorList>
            <person name="Seth-Smith MB H."/>
        </authorList>
    </citation>
    <scope>NUCLEOTIDE SEQUENCE [LARGE SCALE GENOMIC DNA]</scope>
</reference>
<feature type="binding site" evidence="6">
    <location>
        <position position="107"/>
    </location>
    <ligand>
        <name>S-adenosyl-L-methionine</name>
        <dbReference type="ChEBI" id="CHEBI:59789"/>
    </ligand>
</feature>
<proteinExistence type="inferred from homology"/>
<dbReference type="Gene3D" id="3.40.50.150">
    <property type="entry name" value="Vaccinia Virus protein VP39"/>
    <property type="match status" value="1"/>
</dbReference>
<evidence type="ECO:0000256" key="1">
    <source>
        <dbReference type="ARBA" id="ARBA00010396"/>
    </source>
</evidence>
<dbReference type="Proteomes" id="UP000258476">
    <property type="component" value="Chromosome"/>
</dbReference>
<evidence type="ECO:0000256" key="4">
    <source>
        <dbReference type="ARBA" id="ARBA00022679"/>
    </source>
</evidence>
<dbReference type="GO" id="GO:0071424">
    <property type="term" value="F:rRNA (cytosine-N4-)-methyltransferase activity"/>
    <property type="evidence" value="ECO:0007669"/>
    <property type="project" value="UniProtKB-UniRule"/>
</dbReference>
<feature type="binding site" evidence="6">
    <location>
        <position position="82"/>
    </location>
    <ligand>
        <name>S-adenosyl-L-methionine</name>
        <dbReference type="ChEBI" id="CHEBI:59789"/>
    </ligand>
</feature>
<keyword evidence="8" id="KW-1185">Reference proteome</keyword>
<dbReference type="EMBL" id="LS992154">
    <property type="protein sequence ID" value="SYX08855.1"/>
    <property type="molecule type" value="Genomic_DNA"/>
</dbReference>
<comment type="subcellular location">
    <subcellularLocation>
        <location evidence="6">Cytoplasm</location>
    </subcellularLocation>
</comment>
<feature type="binding site" evidence="6">
    <location>
        <position position="100"/>
    </location>
    <ligand>
        <name>S-adenosyl-L-methionine</name>
        <dbReference type="ChEBI" id="CHEBI:59789"/>
    </ligand>
</feature>
<keyword evidence="2 6" id="KW-0698">rRNA processing</keyword>